<dbReference type="SUPFAM" id="SSF48452">
    <property type="entry name" value="TPR-like"/>
    <property type="match status" value="2"/>
</dbReference>
<dbReference type="PROSITE" id="PS50005">
    <property type="entry name" value="TPR"/>
    <property type="match status" value="1"/>
</dbReference>
<name>A0A1I1DWX4_BREAD</name>
<dbReference type="AlphaFoldDB" id="A0A1I1DWX4"/>
<evidence type="ECO:0000313" key="2">
    <source>
        <dbReference type="EMBL" id="SFB79559.1"/>
    </source>
</evidence>
<dbReference type="Pfam" id="PF13181">
    <property type="entry name" value="TPR_8"/>
    <property type="match status" value="3"/>
</dbReference>
<dbReference type="Gene3D" id="1.25.40.10">
    <property type="entry name" value="Tetratricopeptide repeat domain"/>
    <property type="match status" value="3"/>
</dbReference>
<organism evidence="2 3">
    <name type="scientific">Brevinema andersonii</name>
    <dbReference type="NCBI Taxonomy" id="34097"/>
    <lineage>
        <taxon>Bacteria</taxon>
        <taxon>Pseudomonadati</taxon>
        <taxon>Spirochaetota</taxon>
        <taxon>Spirochaetia</taxon>
        <taxon>Brevinematales</taxon>
        <taxon>Brevinemataceae</taxon>
        <taxon>Brevinema</taxon>
    </lineage>
</organism>
<dbReference type="RefSeq" id="WP_159428171.1">
    <property type="nucleotide sequence ID" value="NZ_FOKY01000005.1"/>
</dbReference>
<gene>
    <name evidence="2" type="ORF">SAMN02745150_00826</name>
</gene>
<proteinExistence type="predicted"/>
<feature type="repeat" description="TPR" evidence="1">
    <location>
        <begin position="633"/>
        <end position="666"/>
    </location>
</feature>
<accession>A0A1I1DWX4</accession>
<evidence type="ECO:0000256" key="1">
    <source>
        <dbReference type="PROSITE-ProRule" id="PRU00339"/>
    </source>
</evidence>
<dbReference type="STRING" id="34097.SAMN02745150_00826"/>
<dbReference type="EMBL" id="FOKY01000005">
    <property type="protein sequence ID" value="SFB79559.1"/>
    <property type="molecule type" value="Genomic_DNA"/>
</dbReference>
<protein>
    <submittedName>
        <fullName evidence="2">Tetratricopeptide repeat-containing protein</fullName>
    </submittedName>
</protein>
<dbReference type="OrthoDB" id="9814220at2"/>
<reference evidence="3" key="1">
    <citation type="submission" date="2016-10" db="EMBL/GenBank/DDBJ databases">
        <authorList>
            <person name="Varghese N."/>
            <person name="Submissions S."/>
        </authorList>
    </citation>
    <scope>NUCLEOTIDE SEQUENCE [LARGE SCALE GENOMIC DNA]</scope>
    <source>
        <strain evidence="3">ATCC 43811</strain>
    </source>
</reference>
<dbReference type="InterPro" id="IPR011990">
    <property type="entry name" value="TPR-like_helical_dom_sf"/>
</dbReference>
<dbReference type="InterPro" id="IPR019734">
    <property type="entry name" value="TPR_rpt"/>
</dbReference>
<keyword evidence="3" id="KW-1185">Reference proteome</keyword>
<dbReference type="Proteomes" id="UP000240042">
    <property type="component" value="Unassembled WGS sequence"/>
</dbReference>
<evidence type="ECO:0000313" key="3">
    <source>
        <dbReference type="Proteomes" id="UP000240042"/>
    </source>
</evidence>
<dbReference type="SMART" id="SM00028">
    <property type="entry name" value="TPR"/>
    <property type="match status" value="4"/>
</dbReference>
<keyword evidence="1" id="KW-0802">TPR repeat</keyword>
<sequence>MKNFLSALLLLWAGILHSQEKSVLSQQEIEDIYSQAVNYYYDNDIAQARFLLETLVLEGADNEYLALFLMQIYQAYIQILSYNSNPENQEVVLNSYKGIRDNILILAEKYPDSAQITDTGLSIAWQVRDAELGMKLAENTLKYNPNHTMANYILGYLALSAANYEEAIPYFEKLSLINGPSRNETYIYQSLIHLGDIYSAQNSSSSKQKALRYFTLAYNLSQEFIEIPYDMLLNAKIGILHAYFLNFSKALTFFEKIPVELMQQDLLDIYLGSLLMSGDKNSVKTLDLYLSQNTDLSPYAYLLRDFRRGKTQHALQSITNNSDFSVSSDFPWMLDSLHYELLHRFQMRDAMKSVALKAGTDAYCVGKKGLAKHYLKLDDFPYTNGVLLYMLGDIEDSLNNQTSALKYYEQGLKYDDFREGLLYAVVQLEFGRRNFSEARRLLTQYKLYPQEIFTLKKDQIAQLSDEEKQQIKIMSILYAQLLLAEDSNNDMQAQQYIAVLRQLESDPIRFANITAGLYVDAIHISQGNCREYLAKARQYLESVLETHPDSLDTQNFLAYTYALQKEFVPQTDADLDKALSLIENTVAEKDNIAYLDTWAWVHFMKGDAGEAQGIFTLVENELDMMPFQTKELTEIYAHLAKFYLDQGNIKKAKQFLRIGMKLNRNNRALLELEAAVKRR</sequence>